<evidence type="ECO:0000313" key="2">
    <source>
        <dbReference type="EMBL" id="GLU45841.1"/>
    </source>
</evidence>
<proteinExistence type="predicted"/>
<feature type="transmembrane region" description="Helical" evidence="1">
    <location>
        <begin position="40"/>
        <end position="59"/>
    </location>
</feature>
<sequence length="232" mass="24792">MAQSNLPERTFSRQLSRLSGLSRQVFLSPLLPRPRARRLVQLYTGLFLFGLGAALQVSAHLGGMPWDVLHQGLHLQTGWSIGTWSILIGMLVVLLWIPLRQRPGLGTISNVVVVGLSLDLSLLWLPEPESIPLRIMMLCGGILVTGVGTGLYIGARLGPGPRDGLMTGLAAKGLSLRLARTVVEVSVVILGFLLGGTAGVGTVLFVVAIGPLAQFFIPMFTIDEAPEPPVHP</sequence>
<feature type="transmembrane region" description="Helical" evidence="1">
    <location>
        <begin position="79"/>
        <end position="97"/>
    </location>
</feature>
<dbReference type="EMBL" id="BSQG01000001">
    <property type="protein sequence ID" value="GLU45841.1"/>
    <property type="molecule type" value="Genomic_DNA"/>
</dbReference>
<keyword evidence="3" id="KW-1185">Reference proteome</keyword>
<keyword evidence="1" id="KW-0472">Membrane</keyword>
<dbReference type="PANTHER" id="PTHR40078:SF1">
    <property type="entry name" value="INTEGRAL MEMBRANE PROTEIN"/>
    <property type="match status" value="1"/>
</dbReference>
<evidence type="ECO:0000313" key="3">
    <source>
        <dbReference type="Proteomes" id="UP001165092"/>
    </source>
</evidence>
<dbReference type="PANTHER" id="PTHR40078">
    <property type="entry name" value="INTEGRAL MEMBRANE PROTEIN-RELATED"/>
    <property type="match status" value="1"/>
</dbReference>
<dbReference type="RefSeq" id="WP_285756720.1">
    <property type="nucleotide sequence ID" value="NZ_BSQG01000001.1"/>
</dbReference>
<reference evidence="2" key="1">
    <citation type="submission" date="2023-02" db="EMBL/GenBank/DDBJ databases">
        <title>Nocardiopsis ansamitocini NBRC 112285.</title>
        <authorList>
            <person name="Ichikawa N."/>
            <person name="Sato H."/>
            <person name="Tonouchi N."/>
        </authorList>
    </citation>
    <scope>NUCLEOTIDE SEQUENCE</scope>
    <source>
        <strain evidence="2">NBRC 112285</strain>
    </source>
</reference>
<comment type="caution">
    <text evidence="2">The sequence shown here is derived from an EMBL/GenBank/DDBJ whole genome shotgun (WGS) entry which is preliminary data.</text>
</comment>
<name>A0A9W6UFU3_9ACTN</name>
<evidence type="ECO:0000256" key="1">
    <source>
        <dbReference type="SAM" id="Phobius"/>
    </source>
</evidence>
<feature type="transmembrane region" description="Helical" evidence="1">
    <location>
        <begin position="131"/>
        <end position="153"/>
    </location>
</feature>
<organism evidence="2 3">
    <name type="scientific">Nocardiopsis ansamitocini</name>
    <dbReference type="NCBI Taxonomy" id="1670832"/>
    <lineage>
        <taxon>Bacteria</taxon>
        <taxon>Bacillati</taxon>
        <taxon>Actinomycetota</taxon>
        <taxon>Actinomycetes</taxon>
        <taxon>Streptosporangiales</taxon>
        <taxon>Nocardiopsidaceae</taxon>
        <taxon>Nocardiopsis</taxon>
    </lineage>
</organism>
<accession>A0A9W6UFU3</accession>
<keyword evidence="1" id="KW-1133">Transmembrane helix</keyword>
<dbReference type="AlphaFoldDB" id="A0A9W6UFU3"/>
<dbReference type="InterPro" id="IPR038750">
    <property type="entry name" value="YczE/YyaS-like"/>
</dbReference>
<gene>
    <name evidence="2" type="ORF">Nans01_01920</name>
</gene>
<dbReference type="Proteomes" id="UP001165092">
    <property type="component" value="Unassembled WGS sequence"/>
</dbReference>
<keyword evidence="1" id="KW-0812">Transmembrane</keyword>
<feature type="transmembrane region" description="Helical" evidence="1">
    <location>
        <begin position="104"/>
        <end position="125"/>
    </location>
</feature>
<dbReference type="Pfam" id="PF19700">
    <property type="entry name" value="DUF6198"/>
    <property type="match status" value="1"/>
</dbReference>
<protein>
    <submittedName>
        <fullName evidence="2">Membrane protein</fullName>
    </submittedName>
</protein>